<accession>A0AA40B1J3</accession>
<comment type="caution">
    <text evidence="2">The sequence shown here is derived from an EMBL/GenBank/DDBJ whole genome shotgun (WGS) entry which is preliminary data.</text>
</comment>
<name>A0AA40B1J3_9PEZI</name>
<feature type="compositionally biased region" description="Low complexity" evidence="1">
    <location>
        <begin position="297"/>
        <end position="311"/>
    </location>
</feature>
<dbReference type="Proteomes" id="UP001172102">
    <property type="component" value="Unassembled WGS sequence"/>
</dbReference>
<feature type="compositionally biased region" description="Basic and acidic residues" evidence="1">
    <location>
        <begin position="173"/>
        <end position="182"/>
    </location>
</feature>
<protein>
    <submittedName>
        <fullName evidence="2">Uncharacterized protein</fullName>
    </submittedName>
</protein>
<dbReference type="AlphaFoldDB" id="A0AA40B1J3"/>
<feature type="compositionally biased region" description="Polar residues" evidence="1">
    <location>
        <begin position="281"/>
        <end position="293"/>
    </location>
</feature>
<dbReference type="EMBL" id="JAUKUA010000002">
    <property type="protein sequence ID" value="KAK0725926.1"/>
    <property type="molecule type" value="Genomic_DNA"/>
</dbReference>
<keyword evidence="3" id="KW-1185">Reference proteome</keyword>
<proteinExistence type="predicted"/>
<evidence type="ECO:0000313" key="3">
    <source>
        <dbReference type="Proteomes" id="UP001172102"/>
    </source>
</evidence>
<sequence length="384" mass="42434">MSIFIFRNATAWYRCNSRNDVDQILYSYWRQGVQHGTFYSRHHPPNSPTPAQSGAMCVQRHPLAVINAQPHEHSTTPTPRIYPPLFTMSSEAEEIFHKSQEQALKLFSDGRNYDGMDTWEKACDLIHSHVGRKRWIELQTEFADSLPDYDLPEVGDRVRKLLQKKLLDTHLDTDDEDLDHKPTLPPNAELPSSWAPSNARPCGSVNQNTADSDNDPSAPNRSSPWETQFRRLNQRDRAHTFFGGHVSTIATPLTNGPAPGSSFRRTHTFAGQASAAMHENPQLNSRSPTSSNAAARPSTVTPTPKPTATASAPTVVAADITMNGSSHDTAADSPHGLHGLLGLHEKYDHTHKSWLGGKIERWTHSIISSSDAHLSHGPGDGKSS</sequence>
<reference evidence="2" key="1">
    <citation type="submission" date="2023-06" db="EMBL/GenBank/DDBJ databases">
        <title>Genome-scale phylogeny and comparative genomics of the fungal order Sordariales.</title>
        <authorList>
            <consortium name="Lawrence Berkeley National Laboratory"/>
            <person name="Hensen N."/>
            <person name="Bonometti L."/>
            <person name="Westerberg I."/>
            <person name="Brannstrom I.O."/>
            <person name="Guillou S."/>
            <person name="Cros-Aarteil S."/>
            <person name="Calhoun S."/>
            <person name="Haridas S."/>
            <person name="Kuo A."/>
            <person name="Mondo S."/>
            <person name="Pangilinan J."/>
            <person name="Riley R."/>
            <person name="Labutti K."/>
            <person name="Andreopoulos B."/>
            <person name="Lipzen A."/>
            <person name="Chen C."/>
            <person name="Yanf M."/>
            <person name="Daum C."/>
            <person name="Ng V."/>
            <person name="Clum A."/>
            <person name="Steindorff A."/>
            <person name="Ohm R."/>
            <person name="Martin F."/>
            <person name="Silar P."/>
            <person name="Natvig D."/>
            <person name="Lalanne C."/>
            <person name="Gautier V."/>
            <person name="Ament-Velasquez S.L."/>
            <person name="Kruys A."/>
            <person name="Hutchinson M.I."/>
            <person name="Powell A.J."/>
            <person name="Barry K."/>
            <person name="Miller A.N."/>
            <person name="Grigoriev I.V."/>
            <person name="Debuchy R."/>
            <person name="Gladieux P."/>
            <person name="Thoren M.H."/>
            <person name="Johannesson H."/>
        </authorList>
    </citation>
    <scope>NUCLEOTIDE SEQUENCE</scope>
    <source>
        <strain evidence="2">SMH4607-1</strain>
    </source>
</reference>
<evidence type="ECO:0000313" key="2">
    <source>
        <dbReference type="EMBL" id="KAK0725926.1"/>
    </source>
</evidence>
<evidence type="ECO:0000256" key="1">
    <source>
        <dbReference type="SAM" id="MobiDB-lite"/>
    </source>
</evidence>
<feature type="region of interest" description="Disordered" evidence="1">
    <location>
        <begin position="173"/>
        <end position="225"/>
    </location>
</feature>
<organism evidence="2 3">
    <name type="scientific">Lasiosphaeris hirsuta</name>
    <dbReference type="NCBI Taxonomy" id="260670"/>
    <lineage>
        <taxon>Eukaryota</taxon>
        <taxon>Fungi</taxon>
        <taxon>Dikarya</taxon>
        <taxon>Ascomycota</taxon>
        <taxon>Pezizomycotina</taxon>
        <taxon>Sordariomycetes</taxon>
        <taxon>Sordariomycetidae</taxon>
        <taxon>Sordariales</taxon>
        <taxon>Lasiosphaeriaceae</taxon>
        <taxon>Lasiosphaeris</taxon>
    </lineage>
</organism>
<gene>
    <name evidence="2" type="ORF">B0H67DRAFT_571907</name>
</gene>
<feature type="compositionally biased region" description="Polar residues" evidence="1">
    <location>
        <begin position="204"/>
        <end position="225"/>
    </location>
</feature>
<feature type="region of interest" description="Disordered" evidence="1">
    <location>
        <begin position="274"/>
        <end position="311"/>
    </location>
</feature>